<dbReference type="PANTHER" id="PTHR43294">
    <property type="entry name" value="SODIUM/POTASSIUM-TRANSPORTING ATPASE SUBUNIT ALPHA"/>
    <property type="match status" value="1"/>
</dbReference>
<evidence type="ECO:0000256" key="4">
    <source>
        <dbReference type="ARBA" id="ARBA00022692"/>
    </source>
</evidence>
<dbReference type="SUPFAM" id="SSF81653">
    <property type="entry name" value="Calcium ATPase, transduction domain A"/>
    <property type="match status" value="1"/>
</dbReference>
<dbReference type="PRINTS" id="PR00120">
    <property type="entry name" value="HATPASE"/>
</dbReference>
<feature type="transmembrane region" description="Helical" evidence="11">
    <location>
        <begin position="294"/>
        <end position="319"/>
    </location>
</feature>
<dbReference type="Pfam" id="PF00689">
    <property type="entry name" value="Cation_ATPase_C"/>
    <property type="match status" value="1"/>
</dbReference>
<dbReference type="Gene3D" id="1.20.1110.10">
    <property type="entry name" value="Calcium-transporting ATPase, transmembrane domain"/>
    <property type="match status" value="1"/>
</dbReference>
<feature type="transmembrane region" description="Helical" evidence="11">
    <location>
        <begin position="780"/>
        <end position="802"/>
    </location>
</feature>
<evidence type="ECO:0000256" key="7">
    <source>
        <dbReference type="ARBA" id="ARBA00022842"/>
    </source>
</evidence>
<dbReference type="InterPro" id="IPR018303">
    <property type="entry name" value="ATPase_P-typ_P_site"/>
</dbReference>
<dbReference type="SUPFAM" id="SSF81660">
    <property type="entry name" value="Metal cation-transporting ATPase, ATP-binding domain N"/>
    <property type="match status" value="1"/>
</dbReference>
<dbReference type="FunFam" id="2.70.150.10:FF:000160">
    <property type="entry name" value="Sarcoplasmic/endoplasmic reticulum calcium ATPase 1"/>
    <property type="match status" value="1"/>
</dbReference>
<evidence type="ECO:0000256" key="10">
    <source>
        <dbReference type="ARBA" id="ARBA00023136"/>
    </source>
</evidence>
<dbReference type="InterPro" id="IPR023298">
    <property type="entry name" value="ATPase_P-typ_TM_dom_sf"/>
</dbReference>
<dbReference type="SFLD" id="SFLDG00002">
    <property type="entry name" value="C1.7:_P-type_atpase_like"/>
    <property type="match status" value="1"/>
</dbReference>
<keyword evidence="9 11" id="KW-1133">Transmembrane helix</keyword>
<keyword evidence="10 11" id="KW-0472">Membrane</keyword>
<accession>A0A2H0KBL9</accession>
<evidence type="ECO:0000313" key="13">
    <source>
        <dbReference type="EMBL" id="PIQ68651.1"/>
    </source>
</evidence>
<evidence type="ECO:0000256" key="11">
    <source>
        <dbReference type="SAM" id="Phobius"/>
    </source>
</evidence>
<feature type="transmembrane region" description="Helical" evidence="11">
    <location>
        <begin position="101"/>
        <end position="117"/>
    </location>
</feature>
<dbReference type="GO" id="GO:0005524">
    <property type="term" value="F:ATP binding"/>
    <property type="evidence" value="ECO:0007669"/>
    <property type="project" value="UniProtKB-KW"/>
</dbReference>
<dbReference type="GO" id="GO:0016887">
    <property type="term" value="F:ATP hydrolysis activity"/>
    <property type="evidence" value="ECO:0007669"/>
    <property type="project" value="InterPro"/>
</dbReference>
<feature type="transmembrane region" description="Helical" evidence="11">
    <location>
        <begin position="741"/>
        <end position="759"/>
    </location>
</feature>
<dbReference type="GO" id="GO:0005391">
    <property type="term" value="F:P-type sodium:potassium-exchanging transporter activity"/>
    <property type="evidence" value="ECO:0007669"/>
    <property type="project" value="TreeGrafter"/>
</dbReference>
<name>A0A2H0KBL9_9BACT</name>
<dbReference type="SFLD" id="SFLDS00003">
    <property type="entry name" value="Haloacid_Dehalogenase"/>
    <property type="match status" value="1"/>
</dbReference>
<evidence type="ECO:0000259" key="12">
    <source>
        <dbReference type="SMART" id="SM00831"/>
    </source>
</evidence>
<dbReference type="InterPro" id="IPR050510">
    <property type="entry name" value="Cation_transp_ATPase_P-type"/>
</dbReference>
<evidence type="ECO:0000256" key="1">
    <source>
        <dbReference type="ARBA" id="ARBA00004127"/>
    </source>
</evidence>
<dbReference type="InterPro" id="IPR023214">
    <property type="entry name" value="HAD_sf"/>
</dbReference>
<evidence type="ECO:0000256" key="2">
    <source>
        <dbReference type="ARBA" id="ARBA00005675"/>
    </source>
</evidence>
<dbReference type="Pfam" id="PF13246">
    <property type="entry name" value="Cation_ATPase"/>
    <property type="match status" value="1"/>
</dbReference>
<keyword evidence="3" id="KW-0597">Phosphoprotein</keyword>
<dbReference type="SUPFAM" id="SSF56784">
    <property type="entry name" value="HAD-like"/>
    <property type="match status" value="1"/>
</dbReference>
<dbReference type="InterPro" id="IPR001757">
    <property type="entry name" value="P_typ_ATPase"/>
</dbReference>
<feature type="domain" description="Cation-transporting P-type ATPase N-terminal" evidence="12">
    <location>
        <begin position="24"/>
        <end position="97"/>
    </location>
</feature>
<evidence type="ECO:0000313" key="14">
    <source>
        <dbReference type="Proteomes" id="UP000229342"/>
    </source>
</evidence>
<dbReference type="AlphaFoldDB" id="A0A2H0KBL9"/>
<dbReference type="InterPro" id="IPR044492">
    <property type="entry name" value="P_typ_ATPase_HD_dom"/>
</dbReference>
<protein>
    <submittedName>
        <fullName evidence="13">ATPase</fullName>
    </submittedName>
</protein>
<feature type="transmembrane region" description="Helical" evidence="11">
    <location>
        <begin position="808"/>
        <end position="827"/>
    </location>
</feature>
<evidence type="ECO:0000256" key="9">
    <source>
        <dbReference type="ARBA" id="ARBA00022989"/>
    </source>
</evidence>
<dbReference type="PRINTS" id="PR00119">
    <property type="entry name" value="CATATPASE"/>
</dbReference>
<dbReference type="SMART" id="SM00831">
    <property type="entry name" value="Cation_ATPase_N"/>
    <property type="match status" value="1"/>
</dbReference>
<dbReference type="NCBIfam" id="TIGR01494">
    <property type="entry name" value="ATPase_P-type"/>
    <property type="match status" value="2"/>
</dbReference>
<dbReference type="GO" id="GO:0005886">
    <property type="term" value="C:plasma membrane"/>
    <property type="evidence" value="ECO:0007669"/>
    <property type="project" value="TreeGrafter"/>
</dbReference>
<dbReference type="Gene3D" id="3.40.1110.10">
    <property type="entry name" value="Calcium-transporting ATPase, cytoplasmic domain N"/>
    <property type="match status" value="1"/>
</dbReference>
<dbReference type="Pfam" id="PF00122">
    <property type="entry name" value="E1-E2_ATPase"/>
    <property type="match status" value="1"/>
</dbReference>
<feature type="transmembrane region" description="Helical" evidence="11">
    <location>
        <begin position="72"/>
        <end position="95"/>
    </location>
</feature>
<dbReference type="GO" id="GO:0006883">
    <property type="term" value="P:intracellular sodium ion homeostasis"/>
    <property type="evidence" value="ECO:0007669"/>
    <property type="project" value="TreeGrafter"/>
</dbReference>
<evidence type="ECO:0000256" key="6">
    <source>
        <dbReference type="ARBA" id="ARBA00022840"/>
    </source>
</evidence>
<proteinExistence type="inferred from homology"/>
<dbReference type="InterPro" id="IPR004014">
    <property type="entry name" value="ATPase_P-typ_cation-transptr_N"/>
</dbReference>
<organism evidence="13 14">
    <name type="scientific">Candidatus Taylorbacteria bacterium CG11_big_fil_rev_8_21_14_0_20_46_11</name>
    <dbReference type="NCBI Taxonomy" id="1975025"/>
    <lineage>
        <taxon>Bacteria</taxon>
        <taxon>Candidatus Tayloriibacteriota</taxon>
    </lineage>
</organism>
<dbReference type="InterPro" id="IPR023299">
    <property type="entry name" value="ATPase_P-typ_cyto_dom_N"/>
</dbReference>
<sequence>MSRVTASSQQSILASKSSATPESFWHSHSLSVVLDRLRVTNAGLTTSEVKSRQERYGGNALPEGRRDSVYSLFFRQFQSPLIYVLLGAAGIMALMGEITDAVIIFAVLVLNSVVGALQEGRAQNTLLALRTFTVTRATVLRNGKEVIIPDKEVVPGDILSLQEGEKVPADARLLSISGLKINEASLTGESESVVKVTDTFSNASLSIPDRRNMVFKGTYVSSGSATAVVVATGVDTVIGHVARDIQESDDEIPLKKDIRALSSFIIALVAGISILILLIGLARGLSIRELFSTIVALAVSVIPEGLPVVLTLVLASGVWRMGKKHALVKRLQAVEALGQTKIIAVDKTGTLTKNEMVIERVFMSNMMYTVKGDGYEPKGSFLYEGDPIEPPMHDDLLLAGKIAGFCANARLSYDEKEKVWHVAGDPTEAAMLVFAEKLGFNQRVLIGESPPVFELSFDSTRKFHLMTHLLQGKRFMTVVGAPEKVIPFCNHIYMKGKAVLLTKDFRNTMEERVVQLAREGFRVLALAIHENAPETVSVESMPPLTLVGLFAMRDPLRAEVPEAMRMVKEAHMRVIMLTGDHTITAEAIAREAGILEHGEHSLSGVDIDGMSDAELAIEVGQISVYARVTPEHKLRIINAFKKRKEIIAMTGDGVNDAPSLVAADLGVAMGKIGTEVAKEAADIILLDDNFASIVSAAEEGRNIYRTVKKVILYLFSTNLAETLVIVGALILALPLPLLPAQIIWLNFVTDGFLTIALAVEPKEENLLRKPFHRPNRFFMTRLTALRMTLMALVMSIGTLILFSRALEYSHAKALTISLTVLAVFQWFNAWNCRHESESAFRKKAGSNHWLVGAFVLVVVLQLFAVYHPLFQKILHTVPLSLRDWGVIVLVSASVVVVEEARKWLVRRTGKKT</sequence>
<dbReference type="Gene3D" id="3.40.50.1000">
    <property type="entry name" value="HAD superfamily/HAD-like"/>
    <property type="match status" value="1"/>
</dbReference>
<feature type="transmembrane region" description="Helical" evidence="11">
    <location>
        <begin position="261"/>
        <end position="282"/>
    </location>
</feature>
<gene>
    <name evidence="13" type="ORF">COV91_02945</name>
</gene>
<comment type="caution">
    <text evidence="13">The sequence shown here is derived from an EMBL/GenBank/DDBJ whole genome shotgun (WGS) entry which is preliminary data.</text>
</comment>
<dbReference type="GO" id="GO:0036376">
    <property type="term" value="P:sodium ion export across plasma membrane"/>
    <property type="evidence" value="ECO:0007669"/>
    <property type="project" value="TreeGrafter"/>
</dbReference>
<keyword evidence="6" id="KW-0067">ATP-binding</keyword>
<dbReference type="EMBL" id="PCVG01000036">
    <property type="protein sequence ID" value="PIQ68651.1"/>
    <property type="molecule type" value="Genomic_DNA"/>
</dbReference>
<dbReference type="PANTHER" id="PTHR43294:SF20">
    <property type="entry name" value="P-TYPE ATPASE"/>
    <property type="match status" value="1"/>
</dbReference>
<dbReference type="PROSITE" id="PS00154">
    <property type="entry name" value="ATPASE_E1_E2"/>
    <property type="match status" value="1"/>
</dbReference>
<dbReference type="InterPro" id="IPR036412">
    <property type="entry name" value="HAD-like_sf"/>
</dbReference>
<feature type="transmembrane region" description="Helical" evidence="11">
    <location>
        <begin position="710"/>
        <end position="735"/>
    </location>
</feature>
<keyword evidence="8" id="KW-1278">Translocase</keyword>
<dbReference type="InterPro" id="IPR006068">
    <property type="entry name" value="ATPase_P-typ_cation-transptr_C"/>
</dbReference>
<dbReference type="InterPro" id="IPR008250">
    <property type="entry name" value="ATPase_P-typ_transduc_dom_A_sf"/>
</dbReference>
<dbReference type="SFLD" id="SFLDF00027">
    <property type="entry name" value="p-type_atpase"/>
    <property type="match status" value="1"/>
</dbReference>
<keyword evidence="4 11" id="KW-0812">Transmembrane</keyword>
<dbReference type="GO" id="GO:1902600">
    <property type="term" value="P:proton transmembrane transport"/>
    <property type="evidence" value="ECO:0007669"/>
    <property type="project" value="TreeGrafter"/>
</dbReference>
<comment type="subcellular location">
    <subcellularLocation>
        <location evidence="1">Endomembrane system</location>
        <topology evidence="1">Multi-pass membrane protein</topology>
    </subcellularLocation>
</comment>
<feature type="transmembrane region" description="Helical" evidence="11">
    <location>
        <begin position="848"/>
        <end position="869"/>
    </location>
</feature>
<dbReference type="GO" id="GO:0030007">
    <property type="term" value="P:intracellular potassium ion homeostasis"/>
    <property type="evidence" value="ECO:0007669"/>
    <property type="project" value="TreeGrafter"/>
</dbReference>
<evidence type="ECO:0000256" key="8">
    <source>
        <dbReference type="ARBA" id="ARBA00022967"/>
    </source>
</evidence>
<dbReference type="GO" id="GO:0012505">
    <property type="term" value="C:endomembrane system"/>
    <property type="evidence" value="ECO:0007669"/>
    <property type="project" value="UniProtKB-SubCell"/>
</dbReference>
<keyword evidence="7" id="KW-0460">Magnesium</keyword>
<evidence type="ECO:0000256" key="3">
    <source>
        <dbReference type="ARBA" id="ARBA00022553"/>
    </source>
</evidence>
<reference evidence="13 14" key="1">
    <citation type="submission" date="2017-09" db="EMBL/GenBank/DDBJ databases">
        <title>Depth-based differentiation of microbial function through sediment-hosted aquifers and enrichment of novel symbionts in the deep terrestrial subsurface.</title>
        <authorList>
            <person name="Probst A.J."/>
            <person name="Ladd B."/>
            <person name="Jarett J.K."/>
            <person name="Geller-Mcgrath D.E."/>
            <person name="Sieber C.M."/>
            <person name="Emerson J.B."/>
            <person name="Anantharaman K."/>
            <person name="Thomas B.C."/>
            <person name="Malmstrom R."/>
            <person name="Stieglmeier M."/>
            <person name="Klingl A."/>
            <person name="Woyke T."/>
            <person name="Ryan C.M."/>
            <person name="Banfield J.F."/>
        </authorList>
    </citation>
    <scope>NUCLEOTIDE SEQUENCE [LARGE SCALE GENOMIC DNA]</scope>
    <source>
        <strain evidence="13">CG11_big_fil_rev_8_21_14_0_20_46_11</strain>
    </source>
</reference>
<dbReference type="SUPFAM" id="SSF81665">
    <property type="entry name" value="Calcium ATPase, transmembrane domain M"/>
    <property type="match status" value="1"/>
</dbReference>
<feature type="transmembrane region" description="Helical" evidence="11">
    <location>
        <begin position="881"/>
        <end position="897"/>
    </location>
</feature>
<comment type="similarity">
    <text evidence="2">Belongs to the cation transport ATPase (P-type) (TC 3.A.3) family. Type IIA subfamily.</text>
</comment>
<dbReference type="Proteomes" id="UP000229342">
    <property type="component" value="Unassembled WGS sequence"/>
</dbReference>
<dbReference type="GO" id="GO:1990573">
    <property type="term" value="P:potassium ion import across plasma membrane"/>
    <property type="evidence" value="ECO:0007669"/>
    <property type="project" value="TreeGrafter"/>
</dbReference>
<dbReference type="InterPro" id="IPR059000">
    <property type="entry name" value="ATPase_P-type_domA"/>
</dbReference>
<dbReference type="Gene3D" id="2.70.150.10">
    <property type="entry name" value="Calcium-transporting ATPase, cytoplasmic transduction domain A"/>
    <property type="match status" value="1"/>
</dbReference>
<dbReference type="Pfam" id="PF00690">
    <property type="entry name" value="Cation_ATPase_N"/>
    <property type="match status" value="1"/>
</dbReference>
<evidence type="ECO:0000256" key="5">
    <source>
        <dbReference type="ARBA" id="ARBA00022741"/>
    </source>
</evidence>
<keyword evidence="5" id="KW-0547">Nucleotide-binding</keyword>